<evidence type="ECO:0000313" key="3">
    <source>
        <dbReference type="EMBL" id="EMB20706.1"/>
    </source>
</evidence>
<dbReference type="InterPro" id="IPR005021">
    <property type="entry name" value="Terminase_largesu-like"/>
</dbReference>
<dbReference type="Proteomes" id="UP000011701">
    <property type="component" value="Chromosome"/>
</dbReference>
<dbReference type="RefSeq" id="WP_002693217.1">
    <property type="nucleotide sequence ID" value="NZ_CM001797.1"/>
</dbReference>
<dbReference type="GO" id="GO:0004519">
    <property type="term" value="F:endonuclease activity"/>
    <property type="evidence" value="ECO:0007669"/>
    <property type="project" value="InterPro"/>
</dbReference>
<dbReference type="InterPro" id="IPR046462">
    <property type="entry name" value="TerL_nuclease"/>
</dbReference>
<feature type="domain" description="Terminase large subunit-like ATPase" evidence="1">
    <location>
        <begin position="80"/>
        <end position="248"/>
    </location>
</feature>
<proteinExistence type="predicted"/>
<dbReference type="Gene3D" id="3.40.50.300">
    <property type="entry name" value="P-loop containing nucleotide triphosphate hydrolases"/>
    <property type="match status" value="1"/>
</dbReference>
<gene>
    <name evidence="3" type="ORF">HMPREF9723_02166</name>
</gene>
<dbReference type="InterPro" id="IPR046461">
    <property type="entry name" value="TerL_ATPase"/>
</dbReference>
<sequence length="557" mass="65049">MKHSEYYKTVIEYCNSIISKKIKAGIYTIKACKRFLEDIKKTKEEGNLFYFNENKFNEFCEFAEALYIPDTGEKLKLLSWQLFIYANLYGFYYKDNNERRRFRHAYIEVARKNGKTTGLLFPQILYDFLTTNAAESYLVSKDGAQAEKSFRELKAIINEDKDLKKICECLSSTIIYDTSRIAFFSSESTAIDGYRNSLSIIDEFHCYDNDKIVTAFRYGARARLNGLVAIITSAGLDIANPCYAENSKCKSILNGTLTDDSYFGIIYAYDEKDNWQDPKNFIKANPSLGTFLKEDILLSDLADAEITPSHQPDFKSKTCGIWTNDVKSWIPINKWKQEKEIDYELLKNIPCYAALDLSTVNDMTAFSLCWLLKDNFYFKHYFYIPKETLYERYKKENINIFDWVDKGYITAIEGGIIDYEIIYEDILKLCKKFLIKEIAYDRWQSSLLINKLNENIPDIYLIEYDQSLKNFSPPTKEYERLALKGNIIDPNPVIFWQLQNVRIKPDTNNNYKPMKDYKASTKRIDGIITSIMALDRCKANENKIVREIKFEDVLNSF</sequence>
<dbReference type="PATRIC" id="fig|999434.4.peg.2255"/>
<evidence type="ECO:0000259" key="1">
    <source>
        <dbReference type="Pfam" id="PF03354"/>
    </source>
</evidence>
<comment type="caution">
    <text evidence="3">The sequence shown here is derived from an EMBL/GenBank/DDBJ whole genome shotgun (WGS) entry which is preliminary data.</text>
</comment>
<dbReference type="PANTHER" id="PTHR41287">
    <property type="match status" value="1"/>
</dbReference>
<evidence type="ECO:0008006" key="4">
    <source>
        <dbReference type="Google" id="ProtNLM"/>
    </source>
</evidence>
<dbReference type="AlphaFoldDB" id="A0A0F6MP39"/>
<dbReference type="Pfam" id="PF03354">
    <property type="entry name" value="TerL_ATPase"/>
    <property type="match status" value="1"/>
</dbReference>
<feature type="domain" description="Terminase large subunit-like endonuclease" evidence="2">
    <location>
        <begin position="258"/>
        <end position="541"/>
    </location>
</feature>
<reference evidence="3" key="1">
    <citation type="submission" date="2012-01" db="EMBL/GenBank/DDBJ databases">
        <title>The Genome Sequence of Treponema denticola OTK.</title>
        <authorList>
            <consortium name="The Broad Institute Genome Sequencing Platform"/>
            <person name="Earl A."/>
            <person name="Ward D."/>
            <person name="Feldgarden M."/>
            <person name="Gevers D."/>
            <person name="Blanton J.M."/>
            <person name="Fenno C.J."/>
            <person name="Baranova O.V."/>
            <person name="Mathney J."/>
            <person name="Dewhirst F.E."/>
            <person name="Izard J."/>
            <person name="Young S.K."/>
            <person name="Zeng Q."/>
            <person name="Gargeya S."/>
            <person name="Fitzgerald M."/>
            <person name="Haas B."/>
            <person name="Abouelleil A."/>
            <person name="Alvarado L."/>
            <person name="Arachchi H.M."/>
            <person name="Berlin A."/>
            <person name="Chapman S.B."/>
            <person name="Gearin G."/>
            <person name="Goldberg J."/>
            <person name="Griggs A."/>
            <person name="Gujja S."/>
            <person name="Hansen M."/>
            <person name="Heiman D."/>
            <person name="Howarth C."/>
            <person name="Larimer J."/>
            <person name="Lui A."/>
            <person name="MacDonald P.J.P."/>
            <person name="McCowen C."/>
            <person name="Montmayeur A."/>
            <person name="Murphy C."/>
            <person name="Neiman D."/>
            <person name="Pearson M."/>
            <person name="Priest M."/>
            <person name="Roberts A."/>
            <person name="Saif S."/>
            <person name="Shea T."/>
            <person name="Sisk P."/>
            <person name="Stolte C."/>
            <person name="Sykes S."/>
            <person name="Wortman J."/>
            <person name="Nusbaum C."/>
            <person name="Birren B."/>
        </authorList>
    </citation>
    <scope>NUCLEOTIDE SEQUENCE [LARGE SCALE GENOMIC DNA]</scope>
    <source>
        <strain evidence="3">OTK</strain>
    </source>
</reference>
<dbReference type="InterPro" id="IPR027417">
    <property type="entry name" value="P-loop_NTPase"/>
</dbReference>
<dbReference type="HOGENOM" id="CLU_026632_6_0_12"/>
<accession>A0A0F6MP39</accession>
<name>A0A0F6MP39_TREDN</name>
<dbReference type="PANTHER" id="PTHR41287:SF1">
    <property type="entry name" value="PROTEIN YMFN"/>
    <property type="match status" value="1"/>
</dbReference>
<protein>
    <recommendedName>
        <fullName evidence="4">Phage terminase, large subunit</fullName>
    </recommendedName>
</protein>
<dbReference type="Pfam" id="PF20441">
    <property type="entry name" value="TerL_nuclease"/>
    <property type="match status" value="1"/>
</dbReference>
<dbReference type="EMBL" id="AGDY01000009">
    <property type="protein sequence ID" value="EMB20706.1"/>
    <property type="molecule type" value="Genomic_DNA"/>
</dbReference>
<evidence type="ECO:0000259" key="2">
    <source>
        <dbReference type="Pfam" id="PF20441"/>
    </source>
</evidence>
<organism evidence="3">
    <name type="scientific">Treponema denticola OTK</name>
    <dbReference type="NCBI Taxonomy" id="999434"/>
    <lineage>
        <taxon>Bacteria</taxon>
        <taxon>Pseudomonadati</taxon>
        <taxon>Spirochaetota</taxon>
        <taxon>Spirochaetia</taxon>
        <taxon>Spirochaetales</taxon>
        <taxon>Treponemataceae</taxon>
        <taxon>Treponema</taxon>
    </lineage>
</organism>